<keyword evidence="2" id="KW-0539">Nucleus</keyword>
<evidence type="ECO:0000256" key="2">
    <source>
        <dbReference type="ARBA" id="ARBA00023242"/>
    </source>
</evidence>
<gene>
    <name evidence="6" type="ORF">WN55_08172</name>
</gene>
<protein>
    <submittedName>
        <fullName evidence="6">Protein big brother</fullName>
    </submittedName>
</protein>
<dbReference type="GO" id="GO:0043565">
    <property type="term" value="F:sequence-specific DNA binding"/>
    <property type="evidence" value="ECO:0007669"/>
    <property type="project" value="TreeGrafter"/>
</dbReference>
<comment type="function">
    <text evidence="4">Regulates the DNA-binding properties of Runt.</text>
</comment>
<feature type="region of interest" description="Disordered" evidence="5">
    <location>
        <begin position="495"/>
        <end position="526"/>
    </location>
</feature>
<dbReference type="Gene3D" id="2.40.250.10">
    <property type="entry name" value="Core binding factor, beta subunit"/>
    <property type="match status" value="1"/>
</dbReference>
<dbReference type="InterPro" id="IPR036552">
    <property type="entry name" value="CBF_bsu_sf"/>
</dbReference>
<dbReference type="FunFam" id="2.40.250.10:FF:000001">
    <property type="entry name" value="Core-binding factor subunit beta"/>
    <property type="match status" value="1"/>
</dbReference>
<evidence type="ECO:0000313" key="7">
    <source>
        <dbReference type="Proteomes" id="UP000076502"/>
    </source>
</evidence>
<feature type="compositionally biased region" description="Basic and acidic residues" evidence="5">
    <location>
        <begin position="495"/>
        <end position="522"/>
    </location>
</feature>
<proteinExistence type="inferred from homology"/>
<dbReference type="GO" id="GO:0016513">
    <property type="term" value="C:core-binding factor complex"/>
    <property type="evidence" value="ECO:0007669"/>
    <property type="project" value="TreeGrafter"/>
</dbReference>
<dbReference type="SUPFAM" id="SSF50723">
    <property type="entry name" value="Core binding factor beta, CBF"/>
    <property type="match status" value="1"/>
</dbReference>
<sequence>MMHTMSEHTGGAGGLGVSVLPFDGMGLYEQRRPRLIFKVPRVVLDQKGKFETDELFRRLSRESEVRYTGFRDRPVEERRVRFQNGCREGHTEIAFAATGTNLQLVFGSASGNYAVDVSDCDFEKDCGKVHLRSHLIMNGVCVLWRGWIDLERLDGVGCLEFDEKRAAEEDAILRDQVERYSQRQRDLDEKQRAYRTGAPHLNHHHHHHHHHHGHHGHHVTGTGTGATGGIEPHLTHRQDPEMELTNRLELSILHRTFKGSRMGHHIAKLFVDIVAYRSPGTAHLIAPVVAHNEHICPHACRRNRHDWSTKQALSTREKRRLWVLVRDERIGLRNLRPSCLGQSSAVAVGPPPSVLSTTTGNEESKRAEGRRKNRGGVSCRAVTPSFAAQQLERSVVLSGDPPRIRGCSTVVVAPLIFPDHLSGNDQSGGSVHGADQPWSLETPDQDRELAEDRAQFARDCVLLQEDPADRLELLVAGEALVSFVNDFRERLNEKHATPNDAEYKRGKNDENTPRFGYERDRPPTGAQVSRLVCSETCY</sequence>
<dbReference type="GO" id="GO:0035206">
    <property type="term" value="P:regulation of hemocyte proliferation"/>
    <property type="evidence" value="ECO:0007669"/>
    <property type="project" value="UniProtKB-ARBA"/>
</dbReference>
<dbReference type="GO" id="GO:0006357">
    <property type="term" value="P:regulation of transcription by RNA polymerase II"/>
    <property type="evidence" value="ECO:0007669"/>
    <property type="project" value="TreeGrafter"/>
</dbReference>
<comment type="similarity">
    <text evidence="3">Belongs to the CBF-beta family.</text>
</comment>
<dbReference type="OrthoDB" id="10026505at2759"/>
<dbReference type="STRING" id="178035.A0A154P4T5"/>
<evidence type="ECO:0000256" key="4">
    <source>
        <dbReference type="ARBA" id="ARBA00057581"/>
    </source>
</evidence>
<dbReference type="PANTHER" id="PTHR10276">
    <property type="entry name" value="CORE-BINDING FACTOR, BETA SUBUNIT"/>
    <property type="match status" value="1"/>
</dbReference>
<feature type="region of interest" description="Disordered" evidence="5">
    <location>
        <begin position="200"/>
        <end position="220"/>
    </location>
</feature>
<feature type="compositionally biased region" description="Basic residues" evidence="5">
    <location>
        <begin position="201"/>
        <end position="218"/>
    </location>
</feature>
<evidence type="ECO:0000256" key="3">
    <source>
        <dbReference type="ARBA" id="ARBA00025734"/>
    </source>
</evidence>
<evidence type="ECO:0000256" key="5">
    <source>
        <dbReference type="SAM" id="MobiDB-lite"/>
    </source>
</evidence>
<evidence type="ECO:0000313" key="6">
    <source>
        <dbReference type="EMBL" id="KZC06936.1"/>
    </source>
</evidence>
<dbReference type="GO" id="GO:0003713">
    <property type="term" value="F:transcription coactivator activity"/>
    <property type="evidence" value="ECO:0007669"/>
    <property type="project" value="InterPro"/>
</dbReference>
<accession>A0A154P4T5</accession>
<name>A0A154P4T5_DUFNO</name>
<keyword evidence="7" id="KW-1185">Reference proteome</keyword>
<evidence type="ECO:0000256" key="1">
    <source>
        <dbReference type="ARBA" id="ARBA00004123"/>
    </source>
</evidence>
<dbReference type="Pfam" id="PF02312">
    <property type="entry name" value="CBF_beta"/>
    <property type="match status" value="1"/>
</dbReference>
<feature type="region of interest" description="Disordered" evidence="5">
    <location>
        <begin position="346"/>
        <end position="378"/>
    </location>
</feature>
<feature type="region of interest" description="Disordered" evidence="5">
    <location>
        <begin position="423"/>
        <end position="448"/>
    </location>
</feature>
<dbReference type="InterPro" id="IPR003417">
    <property type="entry name" value="CBF_beta"/>
</dbReference>
<comment type="subcellular location">
    <subcellularLocation>
        <location evidence="1">Nucleus</location>
    </subcellularLocation>
</comment>
<dbReference type="PANTHER" id="PTHR10276:SF3">
    <property type="entry name" value="CORE-BINDING FACTOR SUBUNIT BETA"/>
    <property type="match status" value="1"/>
</dbReference>
<dbReference type="Proteomes" id="UP000076502">
    <property type="component" value="Unassembled WGS sequence"/>
</dbReference>
<dbReference type="AlphaFoldDB" id="A0A154P4T5"/>
<reference evidence="6 7" key="1">
    <citation type="submission" date="2015-07" db="EMBL/GenBank/DDBJ databases">
        <title>The genome of Dufourea novaeangliae.</title>
        <authorList>
            <person name="Pan H."/>
            <person name="Kapheim K."/>
        </authorList>
    </citation>
    <scope>NUCLEOTIDE SEQUENCE [LARGE SCALE GENOMIC DNA]</scope>
    <source>
        <strain evidence="6">0120121106</strain>
        <tissue evidence="6">Whole body</tissue>
    </source>
</reference>
<dbReference type="EMBL" id="KQ434819">
    <property type="protein sequence ID" value="KZC06936.1"/>
    <property type="molecule type" value="Genomic_DNA"/>
</dbReference>
<organism evidence="6 7">
    <name type="scientific">Dufourea novaeangliae</name>
    <name type="common">Sweat bee</name>
    <dbReference type="NCBI Taxonomy" id="178035"/>
    <lineage>
        <taxon>Eukaryota</taxon>
        <taxon>Metazoa</taxon>
        <taxon>Ecdysozoa</taxon>
        <taxon>Arthropoda</taxon>
        <taxon>Hexapoda</taxon>
        <taxon>Insecta</taxon>
        <taxon>Pterygota</taxon>
        <taxon>Neoptera</taxon>
        <taxon>Endopterygota</taxon>
        <taxon>Hymenoptera</taxon>
        <taxon>Apocrita</taxon>
        <taxon>Aculeata</taxon>
        <taxon>Apoidea</taxon>
        <taxon>Anthophila</taxon>
        <taxon>Halictidae</taxon>
        <taxon>Rophitinae</taxon>
        <taxon>Dufourea</taxon>
    </lineage>
</organism>